<evidence type="ECO:0000313" key="3">
    <source>
        <dbReference type="Proteomes" id="UP000192468"/>
    </source>
</evidence>
<evidence type="ECO:0000256" key="1">
    <source>
        <dbReference type="SAM" id="Phobius"/>
    </source>
</evidence>
<accession>A0A1W1XKH5</accession>
<protein>
    <recommendedName>
        <fullName evidence="4">PilX N-terminal</fullName>
    </recommendedName>
</protein>
<dbReference type="AlphaFoldDB" id="A0A1W1XKH5"/>
<sequence>MIQIKVNMQKHKGVTLVYVIVVIAMLIAFTGAILTLMVSNITLTANMKNNYKAQLAAETGIQRGIEVLKNKIINDSNNQNTYANMEEDPTNTAYRYELPATVQGTSGNPTISFSYNDVNGNRIIKAGRYAIDINSTVTVNGITKTIDAYVDERNIENKYFLKLFQTDAGSNEVVSTTDDSYKILSSSNVGSWPGVVADGNSIPAGSENSSSSFKVSTVPGSASATLVSATYKGGSGTSAVELTEAFNTFSSFIKSGTNGVTVPSIITANELNGLLGSDYYNTQTVANNLNYAGIYKIILVHGDADISNLQHTLVNYIIYVDGTLTINANNPKQINLVNCSVYANNFVNASNGATAINMTGMKNSSTNETLLESLVSDGTNLSQDQINKIKQNISSLPASYSGAQFTANEKGVIDDELNKNLDNYYNGLEFRILDWKER</sequence>
<evidence type="ECO:0000313" key="2">
    <source>
        <dbReference type="EMBL" id="SMC24425.1"/>
    </source>
</evidence>
<keyword evidence="1" id="KW-0812">Transmembrane</keyword>
<dbReference type="RefSeq" id="WP_084115974.1">
    <property type="nucleotide sequence ID" value="NZ_FWXH01000007.1"/>
</dbReference>
<reference evidence="2 3" key="1">
    <citation type="submission" date="2017-04" db="EMBL/GenBank/DDBJ databases">
        <authorList>
            <person name="Afonso C.L."/>
            <person name="Miller P.J."/>
            <person name="Scott M.A."/>
            <person name="Spackman E."/>
            <person name="Goraichik I."/>
            <person name="Dimitrov K.M."/>
            <person name="Suarez D.L."/>
            <person name="Swayne D.E."/>
        </authorList>
    </citation>
    <scope>NUCLEOTIDE SEQUENCE [LARGE SCALE GENOMIC DNA]</scope>
    <source>
        <strain evidence="2 3">DSM 12555</strain>
    </source>
</reference>
<feature type="transmembrane region" description="Helical" evidence="1">
    <location>
        <begin position="16"/>
        <end position="38"/>
    </location>
</feature>
<name>A0A1W1XKH5_9CLOT</name>
<gene>
    <name evidence="2" type="ORF">SAMN02745134_02165</name>
</gene>
<organism evidence="2 3">
    <name type="scientific">Clostridium acidisoli DSM 12555</name>
    <dbReference type="NCBI Taxonomy" id="1121291"/>
    <lineage>
        <taxon>Bacteria</taxon>
        <taxon>Bacillati</taxon>
        <taxon>Bacillota</taxon>
        <taxon>Clostridia</taxon>
        <taxon>Eubacteriales</taxon>
        <taxon>Clostridiaceae</taxon>
        <taxon>Clostridium</taxon>
    </lineage>
</organism>
<keyword evidence="1" id="KW-0472">Membrane</keyword>
<dbReference type="OrthoDB" id="1891787at2"/>
<proteinExistence type="predicted"/>
<dbReference type="STRING" id="1121291.SAMN02745134_02165"/>
<evidence type="ECO:0008006" key="4">
    <source>
        <dbReference type="Google" id="ProtNLM"/>
    </source>
</evidence>
<keyword evidence="3" id="KW-1185">Reference proteome</keyword>
<dbReference type="Proteomes" id="UP000192468">
    <property type="component" value="Unassembled WGS sequence"/>
</dbReference>
<dbReference type="EMBL" id="FWXH01000007">
    <property type="protein sequence ID" value="SMC24425.1"/>
    <property type="molecule type" value="Genomic_DNA"/>
</dbReference>
<keyword evidence="1" id="KW-1133">Transmembrane helix</keyword>